<protein>
    <submittedName>
        <fullName evidence="1">AA_permease_C domain-containing protein</fullName>
    </submittedName>
</protein>
<sequence length="96" mass="10873">MTEKVALEDRTSTRVCACCSSACCTNCCDEFGRKVLQKKPISIDLGQLLRTQLNRCLRTVDLIGYGIVMEQALTLEFVHEDCPPKDIIKRFFQAQN</sequence>
<dbReference type="WBParaSite" id="MCU_004199-RB">
    <property type="protein sequence ID" value="MCU_004199-RB"/>
    <property type="gene ID" value="MCU_004199"/>
</dbReference>
<organism evidence="1">
    <name type="scientific">Mesocestoides corti</name>
    <name type="common">Flatworm</name>
    <dbReference type="NCBI Taxonomy" id="53468"/>
    <lineage>
        <taxon>Eukaryota</taxon>
        <taxon>Metazoa</taxon>
        <taxon>Spiralia</taxon>
        <taxon>Lophotrochozoa</taxon>
        <taxon>Platyhelminthes</taxon>
        <taxon>Cestoda</taxon>
        <taxon>Eucestoda</taxon>
        <taxon>Cyclophyllidea</taxon>
        <taxon>Mesocestoididae</taxon>
        <taxon>Mesocestoides</taxon>
    </lineage>
</organism>
<dbReference type="AlphaFoldDB" id="A0A5K3EYR3"/>
<reference evidence="1" key="1">
    <citation type="submission" date="2019-11" db="UniProtKB">
        <authorList>
            <consortium name="WormBaseParasite"/>
        </authorList>
    </citation>
    <scope>IDENTIFICATION</scope>
</reference>
<accession>A0A5K3EYR3</accession>
<name>A0A5K3EYR3_MESCO</name>
<evidence type="ECO:0000313" key="1">
    <source>
        <dbReference type="WBParaSite" id="MCU_004199-RB"/>
    </source>
</evidence>
<proteinExistence type="predicted"/>